<feature type="compositionally biased region" description="Low complexity" evidence="1">
    <location>
        <begin position="411"/>
        <end position="421"/>
    </location>
</feature>
<feature type="compositionally biased region" description="Basic and acidic residues" evidence="1">
    <location>
        <begin position="422"/>
        <end position="441"/>
    </location>
</feature>
<comment type="caution">
    <text evidence="3">The sequence shown here is derived from an EMBL/GenBank/DDBJ whole genome shotgun (WGS) entry which is preliminary data.</text>
</comment>
<evidence type="ECO:0000256" key="1">
    <source>
        <dbReference type="SAM" id="MobiDB-lite"/>
    </source>
</evidence>
<evidence type="ECO:0000313" key="3">
    <source>
        <dbReference type="EMBL" id="KZZ95296.1"/>
    </source>
</evidence>
<evidence type="ECO:0000313" key="4">
    <source>
        <dbReference type="Proteomes" id="UP000078544"/>
    </source>
</evidence>
<dbReference type="Proteomes" id="UP000078544">
    <property type="component" value="Unassembled WGS sequence"/>
</dbReference>
<reference evidence="3 4" key="1">
    <citation type="journal article" date="2016" name="Genome Biol. Evol.">
        <title>Divergent and convergent evolution of fungal pathogenicity.</title>
        <authorList>
            <person name="Shang Y."/>
            <person name="Xiao G."/>
            <person name="Zheng P."/>
            <person name="Cen K."/>
            <person name="Zhan S."/>
            <person name="Wang C."/>
        </authorList>
    </citation>
    <scope>NUCLEOTIDE SEQUENCE [LARGE SCALE GENOMIC DNA]</scope>
    <source>
        <strain evidence="3 4">RCEF 2490</strain>
    </source>
</reference>
<feature type="compositionally biased region" description="Acidic residues" evidence="1">
    <location>
        <begin position="372"/>
        <end position="382"/>
    </location>
</feature>
<dbReference type="InterPro" id="IPR056004">
    <property type="entry name" value="DUF7582"/>
</dbReference>
<feature type="domain" description="DUF7582" evidence="2">
    <location>
        <begin position="216"/>
        <end position="359"/>
    </location>
</feature>
<evidence type="ECO:0000259" key="2">
    <source>
        <dbReference type="Pfam" id="PF24483"/>
    </source>
</evidence>
<dbReference type="OrthoDB" id="5350192at2759"/>
<dbReference type="AlphaFoldDB" id="A0A168BH20"/>
<gene>
    <name evidence="3" type="ORF">AAL_04527</name>
</gene>
<protein>
    <recommendedName>
        <fullName evidence="2">DUF7582 domain-containing protein</fullName>
    </recommendedName>
</protein>
<feature type="compositionally biased region" description="Low complexity" evidence="1">
    <location>
        <begin position="120"/>
        <end position="139"/>
    </location>
</feature>
<name>A0A168BH20_9HYPO</name>
<proteinExistence type="predicted"/>
<dbReference type="STRING" id="1081109.A0A168BH20"/>
<feature type="region of interest" description="Disordered" evidence="1">
    <location>
        <begin position="112"/>
        <end position="139"/>
    </location>
</feature>
<dbReference type="Pfam" id="PF24483">
    <property type="entry name" value="DUF7582"/>
    <property type="match status" value="1"/>
</dbReference>
<dbReference type="EMBL" id="AZGY01000009">
    <property type="protein sequence ID" value="KZZ95296.1"/>
    <property type="molecule type" value="Genomic_DNA"/>
</dbReference>
<feature type="region of interest" description="Disordered" evidence="1">
    <location>
        <begin position="508"/>
        <end position="529"/>
    </location>
</feature>
<sequence>MPVAASSLTTSPSLPSTLPNAITITGIITDNHVKEQANPRAERLPHLSPQTIMALRHRISPPLEAGPSLLDAHRLPPQLVSALEHIAARVDGRCLHLMLVAVRRDYQLPGAADVPAARPSSSSSSSSSSSPSMRCSGSSGRFSWTGLRRFVSVSRADQVASVVPSWMPCSPPLTPSAFPGAPTTTTTDGRVSSELNPQQHQQQGWAAGWKFLHAPDLSARGRATQHAAFTKAAQRFGMGSRMLSPAVSPSTCQLPDQLYYASLAQNEVLFEADGLTVVSLDRLYSLKSALASYEASGGGSNSKCPLRLEDAVDELRRCVLANNGAEVRKTDLLRSYGWLRVSEEGVAELDQMYRWAYGGEDQVGGIAADHGAEEEEEEEEEESLKTNWWEGDGDVDVDDEEVDVQRRQQRRQQQQQQQQDEVMVHEEQWRDQEEARGYREEQHVQAYGGREATVFVDPEQIGLALTTMSPAPPPPPPSVVVVVLPRLNTNLPREPHVSHWDYDTATTATTSSSISSGGGIPSTGGQQQQRYSAWPLDTPSMEVLRWTGCSMDPGIFGPAAAAGGVMTGMMSRGSSSSSRWQQGAYHVPPPLTPNAYEDISPVTRGEWGHLVMEGVFRGARRAVVETC</sequence>
<feature type="compositionally biased region" description="Polar residues" evidence="1">
    <location>
        <begin position="182"/>
        <end position="192"/>
    </location>
</feature>
<feature type="compositionally biased region" description="Acidic residues" evidence="1">
    <location>
        <begin position="391"/>
        <end position="402"/>
    </location>
</feature>
<accession>A0A168BH20</accession>
<feature type="region of interest" description="Disordered" evidence="1">
    <location>
        <begin position="367"/>
        <end position="441"/>
    </location>
</feature>
<organism evidence="3 4">
    <name type="scientific">Moelleriella libera RCEF 2490</name>
    <dbReference type="NCBI Taxonomy" id="1081109"/>
    <lineage>
        <taxon>Eukaryota</taxon>
        <taxon>Fungi</taxon>
        <taxon>Dikarya</taxon>
        <taxon>Ascomycota</taxon>
        <taxon>Pezizomycotina</taxon>
        <taxon>Sordariomycetes</taxon>
        <taxon>Hypocreomycetidae</taxon>
        <taxon>Hypocreales</taxon>
        <taxon>Clavicipitaceae</taxon>
        <taxon>Moelleriella</taxon>
    </lineage>
</organism>
<keyword evidence="4" id="KW-1185">Reference proteome</keyword>
<feature type="region of interest" description="Disordered" evidence="1">
    <location>
        <begin position="173"/>
        <end position="192"/>
    </location>
</feature>